<dbReference type="InterPro" id="IPR036291">
    <property type="entry name" value="NAD(P)-bd_dom_sf"/>
</dbReference>
<dbReference type="Proteomes" id="UP000556084">
    <property type="component" value="Unassembled WGS sequence"/>
</dbReference>
<dbReference type="Pfam" id="PF08659">
    <property type="entry name" value="KR"/>
    <property type="match status" value="1"/>
</dbReference>
<dbReference type="InterPro" id="IPR049552">
    <property type="entry name" value="PKS_DH_N"/>
</dbReference>
<dbReference type="Pfam" id="PF02801">
    <property type="entry name" value="Ketoacyl-synt_C"/>
    <property type="match status" value="1"/>
</dbReference>
<evidence type="ECO:0000256" key="8">
    <source>
        <dbReference type="ARBA" id="ARBA00023315"/>
    </source>
</evidence>
<dbReference type="Pfam" id="PF14765">
    <property type="entry name" value="PS-DH"/>
    <property type="match status" value="1"/>
</dbReference>
<evidence type="ECO:0000313" key="14">
    <source>
        <dbReference type="Proteomes" id="UP000556084"/>
    </source>
</evidence>
<name>A0A7W7LSE0_9ACTN</name>
<dbReference type="Gene3D" id="3.40.366.10">
    <property type="entry name" value="Malonyl-Coenzyme A Acyl Carrier Protein, domain 2"/>
    <property type="match status" value="1"/>
</dbReference>
<dbReference type="SMART" id="SM00822">
    <property type="entry name" value="PKS_KR"/>
    <property type="match status" value="1"/>
</dbReference>
<feature type="region of interest" description="N-terminal hotdog fold" evidence="9">
    <location>
        <begin position="823"/>
        <end position="947"/>
    </location>
</feature>
<dbReference type="InterPro" id="IPR014030">
    <property type="entry name" value="Ketoacyl_synth_N"/>
</dbReference>
<dbReference type="GO" id="GO:0005886">
    <property type="term" value="C:plasma membrane"/>
    <property type="evidence" value="ECO:0007669"/>
    <property type="project" value="TreeGrafter"/>
</dbReference>
<dbReference type="InterPro" id="IPR016039">
    <property type="entry name" value="Thiolase-like"/>
</dbReference>
<feature type="region of interest" description="C-terminal hotdog fold" evidence="9">
    <location>
        <begin position="962"/>
        <end position="1108"/>
    </location>
</feature>
<dbReference type="Gene3D" id="3.40.50.720">
    <property type="entry name" value="NAD(P)-binding Rossmann-like Domain"/>
    <property type="match status" value="3"/>
</dbReference>
<evidence type="ECO:0000256" key="2">
    <source>
        <dbReference type="ARBA" id="ARBA00022450"/>
    </source>
</evidence>
<dbReference type="GO" id="GO:0017000">
    <property type="term" value="P:antibiotic biosynthetic process"/>
    <property type="evidence" value="ECO:0007669"/>
    <property type="project" value="UniProtKB-KW"/>
</dbReference>
<dbReference type="GO" id="GO:0071770">
    <property type="term" value="P:DIM/DIP cell wall layer assembly"/>
    <property type="evidence" value="ECO:0007669"/>
    <property type="project" value="TreeGrafter"/>
</dbReference>
<dbReference type="Pfam" id="PF00109">
    <property type="entry name" value="ketoacyl-synt"/>
    <property type="match status" value="1"/>
</dbReference>
<evidence type="ECO:0000256" key="5">
    <source>
        <dbReference type="ARBA" id="ARBA00022857"/>
    </source>
</evidence>
<keyword evidence="5" id="KW-0521">NADP</keyword>
<evidence type="ECO:0000259" key="11">
    <source>
        <dbReference type="PROSITE" id="PS52004"/>
    </source>
</evidence>
<dbReference type="SUPFAM" id="SSF53901">
    <property type="entry name" value="Thiolase-like"/>
    <property type="match status" value="1"/>
</dbReference>
<keyword evidence="8" id="KW-0012">Acyltransferase</keyword>
<keyword evidence="14" id="KW-1185">Reference proteome</keyword>
<dbReference type="InterPro" id="IPR013968">
    <property type="entry name" value="PKS_KR"/>
</dbReference>
<dbReference type="GO" id="GO:0016491">
    <property type="term" value="F:oxidoreductase activity"/>
    <property type="evidence" value="ECO:0007669"/>
    <property type="project" value="InterPro"/>
</dbReference>
<sequence length="2030" mass="214833">MTGFDAEFFGVSGREADVLDPQHRLLLEVAWEALEHAGIVPDLLNGTDTGVFTGLSYTDYMDRLAGHPQELEGSILTNGHCVAAGRISYLLGLRGPCLSLDTACSSSLVAVHLACQALRAGECDLALAGGVSLVLGLRTTRSFARMGMLSSTGRCHTFDAAADGFVRGEGCGIVVLKRLPDAVQDGDRVLAVVRGSAVNQDGRSDGLAAPSAAAQELLFREALARSAVEPHDVGMIETHGTGTPVGDPAEFASLTQVYGSGPGRCALTSLKTNLGHLEPAAGVTGLIKAVLCLRRGMVPPNAHFSRWNPAIHAEGTRFFVPTGLTRWPVGTAPRLAAVSSFGFSGTNAHAVLEQAPSTPARPRVPSPRRTARSTPDVFLMAAGSPAVLPTAARRLADWLEDGGARVPLRDIAHTLAVRRSAGRGRLGVTASRRRELVDALRTFAAGQEHPHVVTGAVGAEVSRRPVWVFSGQGSQWPGMGRGLLESEPAFAAALAEADELIAAESGFSVLEIVRNGTPVSGCGTVQPVLFALQTALAAAWRAHGVEPAGVIGHSMGEVSAAVVAGALSLADGARVICRRSALLSRIAGRGAMATVGLAADAVEAELAGTGSVTVAVLASPESTVVAGDAREVARLLDDWQKRGIPASPVSVDVASHSPQVESLLDELRAACGALESHRPEIPFYSTVLDDPHGVPGFDADYWCANLRRPVRFGPAVAAAAADRHQVFVEIAPHPVVTHSIGQSLTGLVDDPVVLPTLRRDEHEPTAFRRQLAALHCVGVTVDWSTLYEDGNLVEAPTITFDRKHHWVDVPVLPAEAVSGPAPSPLPGQRTEVPGEPLRHCWHGDAGTALLPWLADHRVQGTPVFPGAAHYALALTVACETFDEMPERLEVSDLRFHELLRLTERTEVSTTVTLNTPDSANCEIFGRGANGEWDLLATARLRRLPMPAELHPASVATMAMHHPLALDPADLYRSLRARGLEHGPAFNGIKELRVSSPGDSFWARVHLPETARNPETPFRVHPVLVDQCAQLVIAKLIGDGGDSGLVLPVGMRAVRLLGDPSTAAYCHAQLVDVTEDAVVGQVRLLDEMGKPLLAIDGLQFTRHNAPQVTEADQWFLEAGWHQAPRRASAPSHRPGNLLIIGEGDGSVRPLADALTEAGARSEVWDTALCDGELEECREFFTDRLASLPEAPRAVVTVCGPGPSVDPDGSLRRTRRLLGIAQAVTAAFTDPPRLFTVTRGARVVESGDTVDPGPGALRGLMRVLALEHPGLKATLVDADPADTEWAQVAGELLADGAEDEIALRGDRRYAARLDYAPVTAAERTRAAACTVRHGEDGFRLRVGSSGDLESLELAATGRRRPGVGEVEVRVAAAGLNFRDVLTAMGLLPGDGDIRYRIGFECAGEVAAVGEGVDRLCVGDRVLAIDLRGGAFGSYLTVPEATVARIPASLDAVAAAGIPVAFLTAWYALHHVGRLGRGERVLIHSATGGTGLAAIAVARLLGAEVLATAGSEEKRRYLRALGITQVMDSRSLAFRDEVREATGGEGVDVVLNSLSGAAIQAGLECLRPFGRFVELGVRDIISDTPLGLKPFRHNITMGTVDLIELQQCRPEIFDQLLRDVLTEFSHGRLKPLHCTTFPLSAATDAFRLMAGAGHIGKLVLTVPNSGDASAVLPEGPLTVRRDGAYIITGGLRGVGLETARWLAEQGATHLVLNGRTGPSPETSRVLSELATGGTRVTVVLGDVAEPGTAGRLIAAAGADGLPLRGVVHSAMTLDDAAITNIRDDQLRRVWAPKVTGAWQLHLATAEHSPDWFVVFSSMASLLGNPGQGVYAAANSWLDAFAAWRSARGMPTLAVNWGPWGETGVATGFADRGYRTIRTEEGLRALQALLAHRRVQTGVIPGTPDTWVPVAGRSSSFFQLLLGSTAHPTTVQEDKDDFRSRLAAIPAGPARRNVLEAYVAKHVRTVLRLGGNAIDPQTPLKALGFDSLLAMELRGRLESTLQVKLASNFVWQHPTLAALAEGLAELMGMPMATQ</sequence>
<dbReference type="GO" id="GO:0005737">
    <property type="term" value="C:cytoplasm"/>
    <property type="evidence" value="ECO:0007669"/>
    <property type="project" value="TreeGrafter"/>
</dbReference>
<dbReference type="GO" id="GO:0004315">
    <property type="term" value="F:3-oxoacyl-[acyl-carrier-protein] synthase activity"/>
    <property type="evidence" value="ECO:0007669"/>
    <property type="project" value="InterPro"/>
</dbReference>
<feature type="domain" description="Carrier" evidence="10">
    <location>
        <begin position="1949"/>
        <end position="2023"/>
    </location>
</feature>
<dbReference type="InterPro" id="IPR036736">
    <property type="entry name" value="ACP-like_sf"/>
</dbReference>
<dbReference type="SUPFAM" id="SSF52151">
    <property type="entry name" value="FabD/lysophospholipase-like"/>
    <property type="match status" value="1"/>
</dbReference>
<accession>A0A7W7LSE0</accession>
<dbReference type="CDD" id="cd00833">
    <property type="entry name" value="PKS"/>
    <property type="match status" value="1"/>
</dbReference>
<dbReference type="InterPro" id="IPR020841">
    <property type="entry name" value="PKS_Beta-ketoAc_synthase_dom"/>
</dbReference>
<dbReference type="Gene3D" id="1.10.1200.10">
    <property type="entry name" value="ACP-like"/>
    <property type="match status" value="1"/>
</dbReference>
<keyword evidence="2" id="KW-0596">Phosphopantetheine</keyword>
<evidence type="ECO:0000256" key="1">
    <source>
        <dbReference type="ARBA" id="ARBA00004792"/>
    </source>
</evidence>
<dbReference type="InterPro" id="IPR032821">
    <property type="entry name" value="PKS_assoc"/>
</dbReference>
<organism evidence="13 14">
    <name type="scientific">Streptomyces olivoverticillatus</name>
    <dbReference type="NCBI Taxonomy" id="66427"/>
    <lineage>
        <taxon>Bacteria</taxon>
        <taxon>Bacillati</taxon>
        <taxon>Actinomycetota</taxon>
        <taxon>Actinomycetes</taxon>
        <taxon>Kitasatosporales</taxon>
        <taxon>Streptomycetaceae</taxon>
        <taxon>Streptomyces</taxon>
    </lineage>
</organism>
<dbReference type="InterPro" id="IPR020806">
    <property type="entry name" value="PKS_PP-bd"/>
</dbReference>
<dbReference type="FunFam" id="3.40.50.720:FF:000209">
    <property type="entry name" value="Polyketide synthase Pks12"/>
    <property type="match status" value="1"/>
</dbReference>
<dbReference type="SMART" id="SM00823">
    <property type="entry name" value="PKS_PP"/>
    <property type="match status" value="1"/>
</dbReference>
<keyword evidence="6" id="KW-0045">Antibiotic biosynthesis</keyword>
<dbReference type="InterPro" id="IPR018201">
    <property type="entry name" value="Ketoacyl_synth_AS"/>
</dbReference>
<dbReference type="Gene3D" id="3.10.129.110">
    <property type="entry name" value="Polyketide synthase dehydratase"/>
    <property type="match status" value="1"/>
</dbReference>
<dbReference type="InterPro" id="IPR014043">
    <property type="entry name" value="Acyl_transferase_dom"/>
</dbReference>
<keyword evidence="7" id="KW-0511">Multifunctional enzyme</keyword>
<evidence type="ECO:0000256" key="7">
    <source>
        <dbReference type="ARBA" id="ARBA00023268"/>
    </source>
</evidence>
<dbReference type="SUPFAM" id="SSF47336">
    <property type="entry name" value="ACP-like"/>
    <property type="match status" value="1"/>
</dbReference>
<dbReference type="PANTHER" id="PTHR43775:SF37">
    <property type="entry name" value="SI:DKEY-61P9.11"/>
    <property type="match status" value="1"/>
</dbReference>
<comment type="pathway">
    <text evidence="1">Antibiotic biosynthesis.</text>
</comment>
<dbReference type="Gene3D" id="3.30.70.3290">
    <property type="match status" value="1"/>
</dbReference>
<dbReference type="InterPro" id="IPR006162">
    <property type="entry name" value="Ppantetheine_attach_site"/>
</dbReference>
<dbReference type="Pfam" id="PF00550">
    <property type="entry name" value="PP-binding"/>
    <property type="match status" value="1"/>
</dbReference>
<dbReference type="PROSITE" id="PS50075">
    <property type="entry name" value="CARRIER"/>
    <property type="match status" value="1"/>
</dbReference>
<dbReference type="InterPro" id="IPR009081">
    <property type="entry name" value="PP-bd_ACP"/>
</dbReference>
<keyword evidence="4" id="KW-0808">Transferase</keyword>
<keyword evidence="3" id="KW-0597">Phosphoprotein</keyword>
<dbReference type="GO" id="GO:0031177">
    <property type="term" value="F:phosphopantetheine binding"/>
    <property type="evidence" value="ECO:0007669"/>
    <property type="project" value="InterPro"/>
</dbReference>
<evidence type="ECO:0000259" key="12">
    <source>
        <dbReference type="PROSITE" id="PS52019"/>
    </source>
</evidence>
<protein>
    <submittedName>
        <fullName evidence="13">Polyketide synthase 2/polyketide synthase 5</fullName>
    </submittedName>
</protein>
<dbReference type="Pfam" id="PF00107">
    <property type="entry name" value="ADH_zinc_N"/>
    <property type="match status" value="1"/>
</dbReference>
<dbReference type="InterPro" id="IPR013154">
    <property type="entry name" value="ADH-like_N"/>
</dbReference>
<dbReference type="SMART" id="SM00829">
    <property type="entry name" value="PKS_ER"/>
    <property type="match status" value="1"/>
</dbReference>
<dbReference type="CDD" id="cd08955">
    <property type="entry name" value="KR_2_FAS_SDR_x"/>
    <property type="match status" value="1"/>
</dbReference>
<dbReference type="SUPFAM" id="SSF50129">
    <property type="entry name" value="GroES-like"/>
    <property type="match status" value="1"/>
</dbReference>
<dbReference type="InterPro" id="IPR013149">
    <property type="entry name" value="ADH-like_C"/>
</dbReference>
<dbReference type="CDD" id="cd05195">
    <property type="entry name" value="enoyl_red"/>
    <property type="match status" value="1"/>
</dbReference>
<dbReference type="InterPro" id="IPR042104">
    <property type="entry name" value="PKS_dehydratase_sf"/>
</dbReference>
<dbReference type="InterPro" id="IPR049551">
    <property type="entry name" value="PKS_DH_C"/>
</dbReference>
<dbReference type="InterPro" id="IPR014031">
    <property type="entry name" value="Ketoacyl_synth_C"/>
</dbReference>
<reference evidence="13 14" key="1">
    <citation type="submission" date="2020-08" db="EMBL/GenBank/DDBJ databases">
        <title>Genomic Encyclopedia of Type Strains, Phase III (KMG-III): the genomes of soil and plant-associated and newly described type strains.</title>
        <authorList>
            <person name="Whitman W."/>
        </authorList>
    </citation>
    <scope>NUCLEOTIDE SEQUENCE [LARGE SCALE GENOMIC DNA]</scope>
    <source>
        <strain evidence="13 14">CECT 3266</strain>
    </source>
</reference>
<proteinExistence type="predicted"/>
<evidence type="ECO:0000256" key="4">
    <source>
        <dbReference type="ARBA" id="ARBA00022679"/>
    </source>
</evidence>
<dbReference type="PROSITE" id="PS00606">
    <property type="entry name" value="KS3_1"/>
    <property type="match status" value="1"/>
</dbReference>
<evidence type="ECO:0000256" key="9">
    <source>
        <dbReference type="PROSITE-ProRule" id="PRU01363"/>
    </source>
</evidence>
<dbReference type="InterPro" id="IPR011032">
    <property type="entry name" value="GroES-like_sf"/>
</dbReference>
<dbReference type="InterPro" id="IPR016035">
    <property type="entry name" value="Acyl_Trfase/lysoPLipase"/>
</dbReference>
<dbReference type="InterPro" id="IPR020843">
    <property type="entry name" value="ER"/>
</dbReference>
<dbReference type="PANTHER" id="PTHR43775">
    <property type="entry name" value="FATTY ACID SYNTHASE"/>
    <property type="match status" value="1"/>
</dbReference>
<dbReference type="SMART" id="SM00825">
    <property type="entry name" value="PKS_KS"/>
    <property type="match status" value="1"/>
</dbReference>
<dbReference type="Pfam" id="PF16197">
    <property type="entry name" value="KAsynt_C_assoc"/>
    <property type="match status" value="1"/>
</dbReference>
<dbReference type="InterPro" id="IPR001227">
    <property type="entry name" value="Ac_transferase_dom_sf"/>
</dbReference>
<dbReference type="Gene3D" id="3.40.47.10">
    <property type="match status" value="1"/>
</dbReference>
<dbReference type="GO" id="GO:0006633">
    <property type="term" value="P:fatty acid biosynthetic process"/>
    <property type="evidence" value="ECO:0007669"/>
    <property type="project" value="InterPro"/>
</dbReference>
<dbReference type="InterPro" id="IPR049900">
    <property type="entry name" value="PKS_mFAS_DH"/>
</dbReference>
<dbReference type="SMART" id="SM00827">
    <property type="entry name" value="PKS_AT"/>
    <property type="match status" value="1"/>
</dbReference>
<dbReference type="Pfam" id="PF00698">
    <property type="entry name" value="Acyl_transf_1"/>
    <property type="match status" value="1"/>
</dbReference>
<dbReference type="InterPro" id="IPR016036">
    <property type="entry name" value="Malonyl_transacylase_ACP-bd"/>
</dbReference>
<feature type="active site" description="Proton acceptor; for dehydratase activity" evidence="9">
    <location>
        <position position="856"/>
    </location>
</feature>
<evidence type="ECO:0000256" key="6">
    <source>
        <dbReference type="ARBA" id="ARBA00023194"/>
    </source>
</evidence>
<dbReference type="InterPro" id="IPR057326">
    <property type="entry name" value="KR_dom"/>
</dbReference>
<dbReference type="InterPro" id="IPR050091">
    <property type="entry name" value="PKS_NRPS_Biosynth_Enz"/>
</dbReference>
<dbReference type="InterPro" id="IPR020807">
    <property type="entry name" value="PKS_DH"/>
</dbReference>
<feature type="active site" description="Proton donor; for dehydratase activity" evidence="9">
    <location>
        <position position="1025"/>
    </location>
</feature>
<feature type="domain" description="PKS/mFAS DH" evidence="12">
    <location>
        <begin position="823"/>
        <end position="1108"/>
    </location>
</feature>
<dbReference type="Pfam" id="PF08240">
    <property type="entry name" value="ADH_N"/>
    <property type="match status" value="1"/>
</dbReference>
<evidence type="ECO:0000313" key="13">
    <source>
        <dbReference type="EMBL" id="MBB4895467.1"/>
    </source>
</evidence>
<dbReference type="GO" id="GO:0004312">
    <property type="term" value="F:fatty acid synthase activity"/>
    <property type="evidence" value="ECO:0007669"/>
    <property type="project" value="TreeGrafter"/>
</dbReference>
<dbReference type="PROSITE" id="PS00012">
    <property type="entry name" value="PHOSPHOPANTETHEINE"/>
    <property type="match status" value="1"/>
</dbReference>
<dbReference type="SUPFAM" id="SSF51735">
    <property type="entry name" value="NAD(P)-binding Rossmann-fold domains"/>
    <property type="match status" value="3"/>
</dbReference>
<dbReference type="Gene3D" id="3.90.180.10">
    <property type="entry name" value="Medium-chain alcohol dehydrogenases, catalytic domain"/>
    <property type="match status" value="1"/>
</dbReference>
<evidence type="ECO:0000256" key="3">
    <source>
        <dbReference type="ARBA" id="ARBA00022553"/>
    </source>
</evidence>
<dbReference type="SUPFAM" id="SSF55048">
    <property type="entry name" value="Probable ACP-binding domain of malonyl-CoA ACP transacylase"/>
    <property type="match status" value="1"/>
</dbReference>
<dbReference type="PROSITE" id="PS52004">
    <property type="entry name" value="KS3_2"/>
    <property type="match status" value="1"/>
</dbReference>
<dbReference type="PROSITE" id="PS52019">
    <property type="entry name" value="PKS_MFAS_DH"/>
    <property type="match status" value="1"/>
</dbReference>
<dbReference type="EMBL" id="JACHJH010000007">
    <property type="protein sequence ID" value="MBB4895467.1"/>
    <property type="molecule type" value="Genomic_DNA"/>
</dbReference>
<comment type="caution">
    <text evidence="13">The sequence shown here is derived from an EMBL/GenBank/DDBJ whole genome shotgun (WGS) entry which is preliminary data.</text>
</comment>
<feature type="domain" description="Ketosynthase family 3 (KS3)" evidence="11">
    <location>
        <begin position="1"/>
        <end position="354"/>
    </location>
</feature>
<dbReference type="Pfam" id="PF21089">
    <property type="entry name" value="PKS_DH_N"/>
    <property type="match status" value="1"/>
</dbReference>
<evidence type="ECO:0000259" key="10">
    <source>
        <dbReference type="PROSITE" id="PS50075"/>
    </source>
</evidence>
<dbReference type="SMART" id="SM00826">
    <property type="entry name" value="PKS_DH"/>
    <property type="match status" value="1"/>
</dbReference>
<gene>
    <name evidence="13" type="ORF">FHS39_004545</name>
</gene>